<feature type="chain" id="PRO_5040453678" evidence="1">
    <location>
        <begin position="20"/>
        <end position="201"/>
    </location>
</feature>
<evidence type="ECO:0000313" key="3">
    <source>
        <dbReference type="Proteomes" id="UP000829364"/>
    </source>
</evidence>
<evidence type="ECO:0000313" key="2">
    <source>
        <dbReference type="EMBL" id="UNI19638.1"/>
    </source>
</evidence>
<accession>A0A9Q8VBG4</accession>
<keyword evidence="1" id="KW-0732">Signal</keyword>
<gene>
    <name evidence="2" type="ORF">JDV02_005813</name>
</gene>
<feature type="signal peptide" evidence="1">
    <location>
        <begin position="1"/>
        <end position="19"/>
    </location>
</feature>
<reference evidence="2" key="1">
    <citation type="submission" date="2021-11" db="EMBL/GenBank/DDBJ databases">
        <title>Purpureocillium_takamizusanense_genome.</title>
        <authorList>
            <person name="Nguyen N.-H."/>
        </authorList>
    </citation>
    <scope>NUCLEOTIDE SEQUENCE</scope>
    <source>
        <strain evidence="2">PT3</strain>
    </source>
</reference>
<dbReference type="KEGG" id="ptkz:JDV02_005813"/>
<name>A0A9Q8VBG4_9HYPO</name>
<dbReference type="EMBL" id="CP086358">
    <property type="protein sequence ID" value="UNI19638.1"/>
    <property type="molecule type" value="Genomic_DNA"/>
</dbReference>
<protein>
    <submittedName>
        <fullName evidence="2">Uncharacterized protein</fullName>
    </submittedName>
</protein>
<organism evidence="2 3">
    <name type="scientific">Purpureocillium takamizusanense</name>
    <dbReference type="NCBI Taxonomy" id="2060973"/>
    <lineage>
        <taxon>Eukaryota</taxon>
        <taxon>Fungi</taxon>
        <taxon>Dikarya</taxon>
        <taxon>Ascomycota</taxon>
        <taxon>Pezizomycotina</taxon>
        <taxon>Sordariomycetes</taxon>
        <taxon>Hypocreomycetidae</taxon>
        <taxon>Hypocreales</taxon>
        <taxon>Ophiocordycipitaceae</taxon>
        <taxon>Purpureocillium</taxon>
    </lineage>
</organism>
<keyword evidence="3" id="KW-1185">Reference proteome</keyword>
<dbReference type="RefSeq" id="XP_047843119.1">
    <property type="nucleotide sequence ID" value="XM_047987135.1"/>
</dbReference>
<dbReference type="GeneID" id="72067762"/>
<dbReference type="AlphaFoldDB" id="A0A9Q8VBG4"/>
<proteinExistence type="predicted"/>
<dbReference type="Proteomes" id="UP000829364">
    <property type="component" value="Chromosome 5"/>
</dbReference>
<evidence type="ECO:0000256" key="1">
    <source>
        <dbReference type="SAM" id="SignalP"/>
    </source>
</evidence>
<sequence length="201" mass="22537">MKASLSTLTLALAFTLGSAQDSSEKPSNELWEMSTQQAWANFKDSSGRNEYKFCKKSEATSHAEGLLVCNAQDVDVAPDKTTTPLGDGWVRLEEACKGRADGCHLCYKTSVKKQWESLPTRFFCYEKAESTRNATLQLLEFLKESGLSKDETRELVHSCDAKASCGDEPKPKAKDQEVDMKHFETMRDCAVKYRVNFPTQN</sequence>